<accession>A0ABZ1TLY4</accession>
<dbReference type="EMBL" id="CP108090">
    <property type="protein sequence ID" value="WUQ15878.1"/>
    <property type="molecule type" value="Genomic_DNA"/>
</dbReference>
<name>A0ABZ1TLY4_STRVG</name>
<protein>
    <submittedName>
        <fullName evidence="1">Uncharacterized protein</fullName>
    </submittedName>
</protein>
<dbReference type="Proteomes" id="UP001432039">
    <property type="component" value="Chromosome"/>
</dbReference>
<gene>
    <name evidence="1" type="ORF">OG517_33195</name>
</gene>
<evidence type="ECO:0000313" key="1">
    <source>
        <dbReference type="EMBL" id="WUQ15878.1"/>
    </source>
</evidence>
<proteinExistence type="predicted"/>
<sequence length="49" mass="5162">MTMETATGPLEALEVYVPSREQTEAKATRKHTFLEGLAAALPTGEAATA</sequence>
<dbReference type="RefSeq" id="WP_328964253.1">
    <property type="nucleotide sequence ID" value="NZ_CP108090.1"/>
</dbReference>
<organism evidence="1 2">
    <name type="scientific">Streptomyces virginiae</name>
    <name type="common">Streptomyces cinnamonensis</name>
    <dbReference type="NCBI Taxonomy" id="1961"/>
    <lineage>
        <taxon>Bacteria</taxon>
        <taxon>Bacillati</taxon>
        <taxon>Actinomycetota</taxon>
        <taxon>Actinomycetes</taxon>
        <taxon>Kitasatosporales</taxon>
        <taxon>Streptomycetaceae</taxon>
        <taxon>Streptomyces</taxon>
    </lineage>
</organism>
<reference evidence="1" key="1">
    <citation type="submission" date="2022-10" db="EMBL/GenBank/DDBJ databases">
        <title>The complete genomes of actinobacterial strains from the NBC collection.</title>
        <authorList>
            <person name="Joergensen T.S."/>
            <person name="Alvarez Arevalo M."/>
            <person name="Sterndorff E.B."/>
            <person name="Faurdal D."/>
            <person name="Vuksanovic O."/>
            <person name="Mourched A.-S."/>
            <person name="Charusanti P."/>
            <person name="Shaw S."/>
            <person name="Blin K."/>
            <person name="Weber T."/>
        </authorList>
    </citation>
    <scope>NUCLEOTIDE SEQUENCE</scope>
    <source>
        <strain evidence="1">NBC_00248</strain>
    </source>
</reference>
<keyword evidence="2" id="KW-1185">Reference proteome</keyword>
<evidence type="ECO:0000313" key="2">
    <source>
        <dbReference type="Proteomes" id="UP001432039"/>
    </source>
</evidence>